<accession>A0ACC1WW55</accession>
<keyword evidence="2" id="KW-1185">Reference proteome</keyword>
<evidence type="ECO:0000313" key="1">
    <source>
        <dbReference type="EMBL" id="KAJ4703217.1"/>
    </source>
</evidence>
<organism evidence="1 2">
    <name type="scientific">Melia azedarach</name>
    <name type="common">Chinaberry tree</name>
    <dbReference type="NCBI Taxonomy" id="155640"/>
    <lineage>
        <taxon>Eukaryota</taxon>
        <taxon>Viridiplantae</taxon>
        <taxon>Streptophyta</taxon>
        <taxon>Embryophyta</taxon>
        <taxon>Tracheophyta</taxon>
        <taxon>Spermatophyta</taxon>
        <taxon>Magnoliopsida</taxon>
        <taxon>eudicotyledons</taxon>
        <taxon>Gunneridae</taxon>
        <taxon>Pentapetalae</taxon>
        <taxon>rosids</taxon>
        <taxon>malvids</taxon>
        <taxon>Sapindales</taxon>
        <taxon>Meliaceae</taxon>
        <taxon>Melia</taxon>
    </lineage>
</organism>
<comment type="caution">
    <text evidence="1">The sequence shown here is derived from an EMBL/GenBank/DDBJ whole genome shotgun (WGS) entry which is preliminary data.</text>
</comment>
<reference evidence="1 2" key="1">
    <citation type="journal article" date="2023" name="Science">
        <title>Complex scaffold remodeling in plant triterpene biosynthesis.</title>
        <authorList>
            <person name="De La Pena R."/>
            <person name="Hodgson H."/>
            <person name="Liu J.C."/>
            <person name="Stephenson M.J."/>
            <person name="Martin A.C."/>
            <person name="Owen C."/>
            <person name="Harkess A."/>
            <person name="Leebens-Mack J."/>
            <person name="Jimenez L.E."/>
            <person name="Osbourn A."/>
            <person name="Sattely E.S."/>
        </authorList>
    </citation>
    <scope>NUCLEOTIDE SEQUENCE [LARGE SCALE GENOMIC DNA]</scope>
    <source>
        <strain evidence="2">cv. JPN11</strain>
        <tissue evidence="1">Leaf</tissue>
    </source>
</reference>
<dbReference type="EMBL" id="CM051406">
    <property type="protein sequence ID" value="KAJ4703217.1"/>
    <property type="molecule type" value="Genomic_DNA"/>
</dbReference>
<dbReference type="Proteomes" id="UP001164539">
    <property type="component" value="Chromosome 13"/>
</dbReference>
<protein>
    <submittedName>
        <fullName evidence="1">Cysteine-rich receptor-kinase-like protein</fullName>
    </submittedName>
</protein>
<name>A0ACC1WW55_MELAZ</name>
<proteinExistence type="predicted"/>
<sequence>MPIFVFSGTRIIRLVPFLYFLSFLVTQSTFSGAQLLYSCTSAPASDEFTKNRIRLFNQLLHDDTVSSIYNVTSEGEDPNRVYGLYLCNPEVTSQTCYKCVVQAIDTINKQCNGTKEAIIWYDDCRVSYSNISLFSPTLTTAPTFYMWNPQNITEPADKFNNVLSESLHNTSANAISSISKYAARTEDISSENSLYTVAQCIPNLSQTDCDSCLHIAVGGIPDCCLGKKGGRIFMPSCSVRFELYDRAAVPNSSNNEGGKVRKAAWIATGTTVSAILVGLLGYFLWHIRRKNRADKEEKANSQEIGLLRLGEGKTGNDYILGGDKQVEPQDFPLFPLRLVLEATQHFSGENKLGEGGFGPVYKGILPDHREIAVKRLSRTSGQGIQEFKNEVILIAKLQHKNLVRLLGCCLEGNESLLIYEYMPNKSLDVLLFDQTKSEQLDWKIRINIINGIARGLLYLHEDSRLKIIHRDLKASNVLLDQDMNPKISDFGMARIFGGNQSEANTNRVVGTYGYMAPEYAVKGLFSVKSDVFSFGVLLLEIVSGKKNSGFYLSEHGQSLLTYTWKLWCEGNPLQLMDPVLKQSHNPADVLKCIQIGLLCVQEDSADRPTMSSVVVMLATDTITLPQPTEPAFSVSRVVATRTAQSSSDNRNCSVNEVTLSIVSPR</sequence>
<gene>
    <name evidence="1" type="ORF">OWV82_023147</name>
</gene>
<evidence type="ECO:0000313" key="2">
    <source>
        <dbReference type="Proteomes" id="UP001164539"/>
    </source>
</evidence>